<dbReference type="GO" id="GO:0005901">
    <property type="term" value="C:caveola"/>
    <property type="evidence" value="ECO:0007669"/>
    <property type="project" value="UniProtKB-SubCell"/>
</dbReference>
<evidence type="ECO:0000256" key="2">
    <source>
        <dbReference type="ARBA" id="ARBA00004496"/>
    </source>
</evidence>
<dbReference type="AlphaFoldDB" id="A0AAD8ZJ03"/>
<evidence type="ECO:0000256" key="5">
    <source>
        <dbReference type="ARBA" id="ARBA00023136"/>
    </source>
</evidence>
<organism evidence="7 8">
    <name type="scientific">Electrophorus voltai</name>
    <dbReference type="NCBI Taxonomy" id="2609070"/>
    <lineage>
        <taxon>Eukaryota</taxon>
        <taxon>Metazoa</taxon>
        <taxon>Chordata</taxon>
        <taxon>Craniata</taxon>
        <taxon>Vertebrata</taxon>
        <taxon>Euteleostomi</taxon>
        <taxon>Actinopterygii</taxon>
        <taxon>Neopterygii</taxon>
        <taxon>Teleostei</taxon>
        <taxon>Ostariophysi</taxon>
        <taxon>Gymnotiformes</taxon>
        <taxon>Gymnotoidei</taxon>
        <taxon>Gymnotidae</taxon>
        <taxon>Electrophorus</taxon>
    </lineage>
</organism>
<evidence type="ECO:0000313" key="7">
    <source>
        <dbReference type="EMBL" id="KAK1798986.1"/>
    </source>
</evidence>
<evidence type="ECO:0000256" key="3">
    <source>
        <dbReference type="ARBA" id="ARBA00008836"/>
    </source>
</evidence>
<sequence length="483" mass="52804">MGEDAVQAERSSMGHESQELLVPSPSPTHSSPTHSLTQLGTAAAATLLPAFGSVEDTAGVLPKDGVSPASQVNAITVLTLLDKLVNMLDTVQENQHKMEQRQTEMESAVRGIQNDVTKLSKSHSSTANTVSKLLEKSRKVSVHMKEVKDKMDKQASQVKRLEVNHAHLLRRNNFKVLIFQSDFCIGILCLIAKNKNSDSREENEIPSSVFVKEPTPLPQEGETESLALDANRSHEEEGLQTIQLSSDEEFGPEEEEEESLGMMELAGEHVEKSRAEKIKRSSLRKVDSLKKAFSRQNIEKKMNKISTKIVSPEQREKIKKSLAPTHQKNPSGKSSSFKVSPLTFNIKKMRHGEAETNVHAEAESSSSAMAAIELAPIDSPEQDVSFTEVHSQLAPGQGEAKAAVEAMEKEEIALNYPAEAELSITEEVSVEYALSATLPQDASHIKMSHGAFRGGDTEDEEQEKEGEGAAVVQAKNVAVEQLS</sequence>
<dbReference type="GO" id="GO:0005737">
    <property type="term" value="C:cytoplasm"/>
    <property type="evidence" value="ECO:0007669"/>
    <property type="project" value="UniProtKB-SubCell"/>
</dbReference>
<dbReference type="PANTHER" id="PTHR15240">
    <property type="entry name" value="CAVIN"/>
    <property type="match status" value="1"/>
</dbReference>
<dbReference type="PANTHER" id="PTHR15240:SF1">
    <property type="entry name" value="CAVEOLAE-ASSOCIATED PROTEIN 2"/>
    <property type="match status" value="1"/>
</dbReference>
<dbReference type="InterPro" id="IPR026752">
    <property type="entry name" value="Cavin_fam"/>
</dbReference>
<accession>A0AAD8ZJ03</accession>
<evidence type="ECO:0000313" key="8">
    <source>
        <dbReference type="Proteomes" id="UP001239994"/>
    </source>
</evidence>
<name>A0AAD8ZJ03_9TELE</name>
<dbReference type="EMBL" id="JAROKS010000012">
    <property type="protein sequence ID" value="KAK1798986.1"/>
    <property type="molecule type" value="Genomic_DNA"/>
</dbReference>
<evidence type="ECO:0000256" key="4">
    <source>
        <dbReference type="ARBA" id="ARBA00022490"/>
    </source>
</evidence>
<keyword evidence="5" id="KW-0472">Membrane</keyword>
<feature type="region of interest" description="Disordered" evidence="6">
    <location>
        <begin position="309"/>
        <end position="338"/>
    </location>
</feature>
<dbReference type="Pfam" id="PF15237">
    <property type="entry name" value="PTRF_SDPR"/>
    <property type="match status" value="1"/>
</dbReference>
<dbReference type="GO" id="GO:0005080">
    <property type="term" value="F:protein kinase C binding"/>
    <property type="evidence" value="ECO:0007669"/>
    <property type="project" value="TreeGrafter"/>
</dbReference>
<feature type="compositionally biased region" description="Acidic residues" evidence="6">
    <location>
        <begin position="246"/>
        <end position="256"/>
    </location>
</feature>
<comment type="subcellular location">
    <subcellularLocation>
        <location evidence="2">Cytoplasm</location>
    </subcellularLocation>
    <subcellularLocation>
        <location evidence="1">Membrane</location>
        <location evidence="1">Caveola</location>
    </subcellularLocation>
</comment>
<evidence type="ECO:0008006" key="9">
    <source>
        <dbReference type="Google" id="ProtNLM"/>
    </source>
</evidence>
<feature type="region of interest" description="Disordered" evidence="6">
    <location>
        <begin position="448"/>
        <end position="483"/>
    </location>
</feature>
<keyword evidence="4" id="KW-0963">Cytoplasm</keyword>
<evidence type="ECO:0000256" key="1">
    <source>
        <dbReference type="ARBA" id="ARBA00004345"/>
    </source>
</evidence>
<reference evidence="7" key="1">
    <citation type="submission" date="2023-03" db="EMBL/GenBank/DDBJ databases">
        <title>Electrophorus voltai genome.</title>
        <authorList>
            <person name="Bian C."/>
        </authorList>
    </citation>
    <scope>NUCLEOTIDE SEQUENCE</scope>
    <source>
        <strain evidence="7">CB-2022</strain>
        <tissue evidence="7">Muscle</tissue>
    </source>
</reference>
<gene>
    <name evidence="7" type="ORF">P4O66_007259</name>
</gene>
<feature type="compositionally biased region" description="Polar residues" evidence="6">
    <location>
        <begin position="324"/>
        <end position="338"/>
    </location>
</feature>
<feature type="region of interest" description="Disordered" evidence="6">
    <location>
        <begin position="196"/>
        <end position="256"/>
    </location>
</feature>
<feature type="compositionally biased region" description="Low complexity" evidence="6">
    <location>
        <begin position="27"/>
        <end position="36"/>
    </location>
</feature>
<dbReference type="Proteomes" id="UP001239994">
    <property type="component" value="Unassembled WGS sequence"/>
</dbReference>
<keyword evidence="8" id="KW-1185">Reference proteome</keyword>
<comment type="similarity">
    <text evidence="3">Belongs to the CAVIN family.</text>
</comment>
<evidence type="ECO:0000256" key="6">
    <source>
        <dbReference type="SAM" id="MobiDB-lite"/>
    </source>
</evidence>
<comment type="caution">
    <text evidence="7">The sequence shown here is derived from an EMBL/GenBank/DDBJ whole genome shotgun (WGS) entry which is preliminary data.</text>
</comment>
<proteinExistence type="inferred from homology"/>
<protein>
    <recommendedName>
        <fullName evidence="9">Caveolae associated protein 2a</fullName>
    </recommendedName>
</protein>
<feature type="region of interest" description="Disordered" evidence="6">
    <location>
        <begin position="1"/>
        <end position="36"/>
    </location>
</feature>